<gene>
    <name evidence="2" type="ORF">Pan44_05190</name>
</gene>
<dbReference type="SUPFAM" id="SSF50939">
    <property type="entry name" value="Sialidases"/>
    <property type="match status" value="1"/>
</dbReference>
<dbReference type="RefSeq" id="WP_197453780.1">
    <property type="nucleotide sequence ID" value="NZ_CP036271.1"/>
</dbReference>
<keyword evidence="1" id="KW-0732">Signal</keyword>
<sequence length="353" mass="38880" precursor="true">MSTFPIWMLLTARVPPLAIAIAAVLAGASLSRADDASQARIVEVRRIWDAAPHNAFTDLVWRDGHWFCVFREGAKHVSPDGALRVLSSTDGATWSSSALIRSTDSDLRDAKISIAPGNRLMLCGAGALHEPVNGMRHQSYVWYSEDGRDWGEPIPIGDPGFWLWRIVWHDDIAYAVGYSTALDRSTRTTRLYRSTDGRTFEVIVPELNGAGRSPGESSLLFDSDGSSLCIVRHDDPKEPAALLGSSRSPYREWTWKSLQTRLGGPQVIRLPDGRLVVGGRDSIGPPECNLWWLDPETAKLTTLATLPSGGDTSYPGLVFRDGLLWVSYYSSHEEKTSIYLAKVKLPDASDATR</sequence>
<evidence type="ECO:0000256" key="1">
    <source>
        <dbReference type="SAM" id="SignalP"/>
    </source>
</evidence>
<proteinExistence type="predicted"/>
<reference evidence="2 3" key="1">
    <citation type="submission" date="2019-02" db="EMBL/GenBank/DDBJ databases">
        <title>Deep-cultivation of Planctomycetes and their phenomic and genomic characterization uncovers novel biology.</title>
        <authorList>
            <person name="Wiegand S."/>
            <person name="Jogler M."/>
            <person name="Boedeker C."/>
            <person name="Pinto D."/>
            <person name="Vollmers J."/>
            <person name="Rivas-Marin E."/>
            <person name="Kohn T."/>
            <person name="Peeters S.H."/>
            <person name="Heuer A."/>
            <person name="Rast P."/>
            <person name="Oberbeckmann S."/>
            <person name="Bunk B."/>
            <person name="Jeske O."/>
            <person name="Meyerdierks A."/>
            <person name="Storesund J.E."/>
            <person name="Kallscheuer N."/>
            <person name="Luecker S."/>
            <person name="Lage O.M."/>
            <person name="Pohl T."/>
            <person name="Merkel B.J."/>
            <person name="Hornburger P."/>
            <person name="Mueller R.-W."/>
            <person name="Bruemmer F."/>
            <person name="Labrenz M."/>
            <person name="Spormann A.M."/>
            <person name="Op den Camp H."/>
            <person name="Overmann J."/>
            <person name="Amann R."/>
            <person name="Jetten M.S.M."/>
            <person name="Mascher T."/>
            <person name="Medema M.H."/>
            <person name="Devos D.P."/>
            <person name="Kaster A.-K."/>
            <person name="Ovreas L."/>
            <person name="Rohde M."/>
            <person name="Galperin M.Y."/>
            <person name="Jogler C."/>
        </authorList>
    </citation>
    <scope>NUCLEOTIDE SEQUENCE [LARGE SCALE GENOMIC DNA]</scope>
    <source>
        <strain evidence="2 3">Pan44</strain>
    </source>
</reference>
<dbReference type="KEGG" id="ccos:Pan44_05190"/>
<dbReference type="CDD" id="cd15482">
    <property type="entry name" value="Sialidase_non-viral"/>
    <property type="match status" value="1"/>
</dbReference>
<evidence type="ECO:0000313" key="3">
    <source>
        <dbReference type="Proteomes" id="UP000315700"/>
    </source>
</evidence>
<evidence type="ECO:0000313" key="2">
    <source>
        <dbReference type="EMBL" id="QDT52507.1"/>
    </source>
</evidence>
<keyword evidence="3" id="KW-1185">Reference proteome</keyword>
<dbReference type="InParanoid" id="A0A517S8Q1"/>
<dbReference type="EMBL" id="CP036271">
    <property type="protein sequence ID" value="QDT52507.1"/>
    <property type="molecule type" value="Genomic_DNA"/>
</dbReference>
<feature type="signal peptide" evidence="1">
    <location>
        <begin position="1"/>
        <end position="33"/>
    </location>
</feature>
<dbReference type="Proteomes" id="UP000315700">
    <property type="component" value="Chromosome"/>
</dbReference>
<name>A0A517S8Q1_9PLAN</name>
<evidence type="ECO:0008006" key="4">
    <source>
        <dbReference type="Google" id="ProtNLM"/>
    </source>
</evidence>
<dbReference type="InterPro" id="IPR036278">
    <property type="entry name" value="Sialidase_sf"/>
</dbReference>
<dbReference type="Gene3D" id="2.120.10.10">
    <property type="match status" value="1"/>
</dbReference>
<organism evidence="2 3">
    <name type="scientific">Caulifigura coniformis</name>
    <dbReference type="NCBI Taxonomy" id="2527983"/>
    <lineage>
        <taxon>Bacteria</taxon>
        <taxon>Pseudomonadati</taxon>
        <taxon>Planctomycetota</taxon>
        <taxon>Planctomycetia</taxon>
        <taxon>Planctomycetales</taxon>
        <taxon>Planctomycetaceae</taxon>
        <taxon>Caulifigura</taxon>
    </lineage>
</organism>
<feature type="chain" id="PRO_5022154124" description="Exo-alpha-sialidase" evidence="1">
    <location>
        <begin position="34"/>
        <end position="353"/>
    </location>
</feature>
<accession>A0A517S8Q1</accession>
<protein>
    <recommendedName>
        <fullName evidence="4">Exo-alpha-sialidase</fullName>
    </recommendedName>
</protein>
<dbReference type="AlphaFoldDB" id="A0A517S8Q1"/>